<evidence type="ECO:0000256" key="1">
    <source>
        <dbReference type="SAM" id="Phobius"/>
    </source>
</evidence>
<dbReference type="Proteomes" id="UP000783390">
    <property type="component" value="Unassembled WGS sequence"/>
</dbReference>
<evidence type="ECO:0008006" key="4">
    <source>
        <dbReference type="Google" id="ProtNLM"/>
    </source>
</evidence>
<dbReference type="RefSeq" id="WP_209795878.1">
    <property type="nucleotide sequence ID" value="NZ_JAGGJZ010000002.1"/>
</dbReference>
<feature type="transmembrane region" description="Helical" evidence="1">
    <location>
        <begin position="27"/>
        <end position="47"/>
    </location>
</feature>
<evidence type="ECO:0000313" key="2">
    <source>
        <dbReference type="EMBL" id="MBP1889158.1"/>
    </source>
</evidence>
<keyword evidence="1" id="KW-0812">Transmembrane</keyword>
<accession>A0ABS4EYT1</accession>
<evidence type="ECO:0000313" key="3">
    <source>
        <dbReference type="Proteomes" id="UP000783390"/>
    </source>
</evidence>
<sequence>MAKIMITLYSLFLIYIGYEYIDWNTFTIYGLAKLLILIFIFMSQLIVHKDIYKRFIKEKIDSAYHISLKTITGIYGILMIIYLMFIPISFGIDNLTIIFVVTLIYLTISFSIIRAGEVAERQKNL</sequence>
<keyword evidence="3" id="KW-1185">Reference proteome</keyword>
<feature type="transmembrane region" description="Helical" evidence="1">
    <location>
        <begin position="94"/>
        <end position="113"/>
    </location>
</feature>
<organism evidence="2 3">
    <name type="scientific">Clostridium moniliforme</name>
    <dbReference type="NCBI Taxonomy" id="39489"/>
    <lineage>
        <taxon>Bacteria</taxon>
        <taxon>Bacillati</taxon>
        <taxon>Bacillota</taxon>
        <taxon>Clostridia</taxon>
        <taxon>Eubacteriales</taxon>
        <taxon>Clostridiaceae</taxon>
        <taxon>Clostridium</taxon>
    </lineage>
</organism>
<feature type="transmembrane region" description="Helical" evidence="1">
    <location>
        <begin position="68"/>
        <end position="88"/>
    </location>
</feature>
<name>A0ABS4EYT1_9CLOT</name>
<feature type="transmembrane region" description="Helical" evidence="1">
    <location>
        <begin position="5"/>
        <end position="21"/>
    </location>
</feature>
<dbReference type="EMBL" id="JAGGJZ010000002">
    <property type="protein sequence ID" value="MBP1889158.1"/>
    <property type="molecule type" value="Genomic_DNA"/>
</dbReference>
<keyword evidence="1" id="KW-1133">Transmembrane helix</keyword>
<keyword evidence="1" id="KW-0472">Membrane</keyword>
<protein>
    <recommendedName>
        <fullName evidence="4">DUF2178 domain-containing protein</fullName>
    </recommendedName>
</protein>
<comment type="caution">
    <text evidence="2">The sequence shown here is derived from an EMBL/GenBank/DDBJ whole genome shotgun (WGS) entry which is preliminary data.</text>
</comment>
<proteinExistence type="predicted"/>
<reference evidence="2 3" key="1">
    <citation type="submission" date="2021-03" db="EMBL/GenBank/DDBJ databases">
        <title>Genomic Encyclopedia of Type Strains, Phase IV (KMG-IV): sequencing the most valuable type-strain genomes for metagenomic binning, comparative biology and taxonomic classification.</title>
        <authorList>
            <person name="Goeker M."/>
        </authorList>
    </citation>
    <scope>NUCLEOTIDE SEQUENCE [LARGE SCALE GENOMIC DNA]</scope>
    <source>
        <strain evidence="2 3">DSM 3984</strain>
    </source>
</reference>
<gene>
    <name evidence="2" type="ORF">J2Z53_000739</name>
</gene>